<dbReference type="SMART" id="SM00487">
    <property type="entry name" value="DEXDc"/>
    <property type="match status" value="1"/>
</dbReference>
<dbReference type="InterPro" id="IPR036389">
    <property type="entry name" value="RNase_III_sf"/>
</dbReference>
<comment type="caution">
    <text evidence="13">The sequence shown here is derived from an EMBL/GenBank/DDBJ whole genome shotgun (WGS) entry which is preliminary data.</text>
</comment>
<feature type="compositionally biased region" description="Basic and acidic residues" evidence="9">
    <location>
        <begin position="1"/>
        <end position="17"/>
    </location>
</feature>
<dbReference type="SMART" id="SM00535">
    <property type="entry name" value="RIBOc"/>
    <property type="match status" value="2"/>
</dbReference>
<dbReference type="Gene3D" id="1.10.1520.10">
    <property type="entry name" value="Ribonuclease III domain"/>
    <property type="match status" value="2"/>
</dbReference>
<keyword evidence="8" id="KW-0464">Manganese</keyword>
<keyword evidence="4" id="KW-0378">Hydrolase</keyword>
<dbReference type="SUPFAM" id="SSF69065">
    <property type="entry name" value="RNase III domain-like"/>
    <property type="match status" value="2"/>
</dbReference>
<dbReference type="PROSITE" id="PS50142">
    <property type="entry name" value="RNASE_3_2"/>
    <property type="match status" value="2"/>
</dbReference>
<name>A0A2T9Y0V6_9FUNG</name>
<dbReference type="PANTHER" id="PTHR14950:SF37">
    <property type="entry name" value="ENDORIBONUCLEASE DICER"/>
    <property type="match status" value="1"/>
</dbReference>
<dbReference type="InterPro" id="IPR006935">
    <property type="entry name" value="Helicase/UvrB_N"/>
</dbReference>
<dbReference type="GO" id="GO:0031047">
    <property type="term" value="P:regulatory ncRNA-mediated gene silencing"/>
    <property type="evidence" value="ECO:0007669"/>
    <property type="project" value="UniProtKB-KW"/>
</dbReference>
<dbReference type="GO" id="GO:0004386">
    <property type="term" value="F:helicase activity"/>
    <property type="evidence" value="ECO:0007669"/>
    <property type="project" value="UniProtKB-KW"/>
</dbReference>
<dbReference type="PROSITE" id="PS51192">
    <property type="entry name" value="HELICASE_ATP_BIND_1"/>
    <property type="match status" value="1"/>
</dbReference>
<dbReference type="STRING" id="133381.A0A2T9Y0V6"/>
<evidence type="ECO:0000256" key="5">
    <source>
        <dbReference type="ARBA" id="ARBA00022806"/>
    </source>
</evidence>
<evidence type="ECO:0000256" key="7">
    <source>
        <dbReference type="ARBA" id="ARBA00023158"/>
    </source>
</evidence>
<dbReference type="PROSITE" id="PS51194">
    <property type="entry name" value="HELICASE_CTER"/>
    <property type="match status" value="1"/>
</dbReference>
<dbReference type="InterPro" id="IPR005034">
    <property type="entry name" value="Dicer_dimerisation"/>
</dbReference>
<dbReference type="CDD" id="cd18034">
    <property type="entry name" value="DEXHc_dicer"/>
    <property type="match status" value="1"/>
</dbReference>
<dbReference type="EMBL" id="MBFS01003571">
    <property type="protein sequence ID" value="PVU85960.1"/>
    <property type="molecule type" value="Genomic_DNA"/>
</dbReference>
<dbReference type="Pfam" id="PF03368">
    <property type="entry name" value="Dicer_dimer"/>
    <property type="match status" value="1"/>
</dbReference>
<evidence type="ECO:0000256" key="8">
    <source>
        <dbReference type="ARBA" id="ARBA00023211"/>
    </source>
</evidence>
<feature type="region of interest" description="Disordered" evidence="9">
    <location>
        <begin position="1"/>
        <end position="27"/>
    </location>
</feature>
<dbReference type="CDD" id="cd00593">
    <property type="entry name" value="RIBOc"/>
    <property type="match status" value="2"/>
</dbReference>
<evidence type="ECO:0000313" key="13">
    <source>
        <dbReference type="EMBL" id="PVU85960.1"/>
    </source>
</evidence>
<dbReference type="InterPro" id="IPR000999">
    <property type="entry name" value="RNase_III_dom"/>
</dbReference>
<feature type="domain" description="Helicase ATP-binding" evidence="11">
    <location>
        <begin position="65"/>
        <end position="252"/>
    </location>
</feature>
<dbReference type="Pfam" id="PF04851">
    <property type="entry name" value="ResIII"/>
    <property type="match status" value="1"/>
</dbReference>
<feature type="domain" description="Helicase C-terminal" evidence="12">
    <location>
        <begin position="448"/>
        <end position="628"/>
    </location>
</feature>
<evidence type="ECO:0000256" key="1">
    <source>
        <dbReference type="ARBA" id="ARBA00001936"/>
    </source>
</evidence>
<sequence>MLDKKPSFQNERTDRTNSETSAQESDSDLIEKLFDNAESLRLNANPEDLVFFSKGLIPRSYQIQMFLKAIHHNSIISLDTGTGKTLIAAMVLEFYGLKESSKNNKRKLDLESDKKQLSFFLCNNSFLVEQQATFLRNNSTRTISIHKSGGKHTGYSKDDWKIAFDSTEVHVMTHQLLLNCLRSAYLSLEKVKLLIFDECHHSRKDSPYNRIMREFYDFLSPETRPRVIGLTASPSNASEDSHISVMNLELNLDSNFHTVNYDPDLEKVQGEITYDVIQYDTEYRRNDSTIQNFTSTISDIEGLEKIQDSILNSSAELGVLGGHTILASIYLILLKLATTSLSFRRKKLVITSKGTNLDDMDELSIFSQIPESSFYHLLSLSKKSFYIFHSESSNIYSNQQFESSLPSKGAIEDISTGNLSFLLDPNSRIPETETSSKWAEMKNSIHPKVNALLEYLCKNKEGFIQNSTQETKAIIFVRKRSTAFILAHFLSFFDEFSFIKCEPCISDRSSSNSGVPELLKSFFYSKKDFLFKKTTSVLNRFKNNKLNLLIATQVAEEGLDVADCNLVIRFDPALTLTSFIQARGRARSKKSTFAVMVIRESTVDDKNMDMIGKPKLNDEIGYDAKNYNISRDHPTVDYYKMLLQSEHILKDAYNYALFSETSTPVLQDSQKLIHAKLSHEIKSNPVDIQISPELIKPMKVESLVVLSEENKKYLAHSATQIAAVSHVGSIDQMYFRIDSTGAILTTQSSPSVLNTFFQTFYKPGPGESAFSTTYEVLGFDLHRFVITFPPNPVVSMVCGPWSKIKKVARKSALFFCCIALYYYGGINENLVSGISRVSSSKYTDALLLNNVQCRELLNIINVTNPTGFFNPLRFSSNKYLENLFKTDSNTLGVETPKASSKIPKMDIPQLAGKEISRILQSQYKSAEIEKSMTGNFTLRYPAINPKAWDSPKTQNFDKTSALGKQVNEFYETYSYVVNLDYGSEFFNFSSTLNPSQDSSTGLQILFFFSEPLPPNINIPLYLNKSHIPCYYSFDQLNVLHSEVLLNQGNFTSSSNVSLNKVLLSSKQWEQMVSFTSSLISLINQAEYRLDPQSSPFVIGIPSDNLKHKLYNYYQSNKSCGAEPFSPENELSINKSPVLELHKSVVLSKEQDVDWQFMWNFVHKPNRLPENISSKYFKKLENHFLISDSDNFRITEYLDCLTGMNCNNTAVQIFRKLNNLLENHKKSNRYKANEQFQKECTRMIQKLDHLKFKLRQISPNSKLVRLLDYLYNNSFVYYDLHFSELIESDLFYSHRVNYKLDYLSPGSEKLSAEELYDSNSKTAVFETQSKSTKSTIHQLKLMSQKINSSKNETNTNNIHNPSPLPLPSSENQQPDKKKELDEKTLNKIEFKRFMTFVGKLKMFITISKLASILPWTKKQFLQLTVIPSIINRLHTVLIQSEFLKEVKISLSSIKPNSGSFHLAQSKEDISYQGILNPDTGDCRVFQQDTGQIESTLDMSALLDLPSEFQRSPNLDLEKENGHLRSINEDIYMETNLSNHPEFNINPEWLTRVALTHQAAAEDINYQRLELLGDAVLKVLITTQLYSGLIPILSQEGILTYYEGLLVNNDFLAKVSRNIGACFAVKSYKTSTKKWFPPGNGWIRSGYQFPKHISYNSNPWSFIRGCPNIKYNISRFKEYYNDERCLCPSESKCVETSAIESKSETLNSGGDLGDKKIKNKSALDTALKGKSVSQKSNISGLRRSKSSISFKDTFIGSFSGFGKKRTFCLEYEDTLKHSFSDATTIKLKLCEKYRRLHPIENYVYFYAFRPKELKPEEPIHKQHTVLRLTKITSVEMVLKTQADVIESLLGASYRVGGMDAAYTTCKAMGLASEKWAGWGDIYKGYVENLSDIAVIQYREKLQLWYDTSTRSNYGLNTSGLGLEYKVAKLESILGYKFKDPLILLEAITHSSVSNSVFCNERLEFLGDAVLGLIISEYYFNILDDRKPLSVHIITLLKHVAVSNAVFALIAHMFNLDSFLSLGNALLENQILEYKKSINNAVILWRKQPTRKKKPKMSATRLSFLDDCSKKSDTFIDTNPQTVNTQSYGNGFETNNQNLFENIDDLPHELWKAAEPPKVLGDLIESIIGGVFVDSGFSIDTTKSVVNKIVLPFIKAYISPQLISLNPIIHIGILVQSTGCANFVYKTFTVSQLLLDKKFFQMVQNLNELVENKSSFRDDESDYKNTLEELGKSKGIDLSTLDSDNYISLVVFHDSVILGYGYATTSKMSKNFAAEDAVNRWVTPNSITVELVKGNCNCGSKRDFDIASAYNFLVKGQRRQGLELERLFVPSEPLQSSACHLVDLEISFQSWNTVSLYLYRSSFYRILSHYLSLLFLPQQPLRLLISDKETLQLLNIWVIIYAGYILQLL</sequence>
<dbReference type="PANTHER" id="PTHR14950">
    <property type="entry name" value="DICER-RELATED"/>
    <property type="match status" value="1"/>
</dbReference>
<accession>A0A2T9Y0V6</accession>
<feature type="domain" description="RNase III" evidence="10">
    <location>
        <begin position="1522"/>
        <end position="1618"/>
    </location>
</feature>
<gene>
    <name evidence="13" type="ORF">BB560_006854</name>
</gene>
<keyword evidence="2" id="KW-0677">Repeat</keyword>
<evidence type="ECO:0000313" key="14">
    <source>
        <dbReference type="Proteomes" id="UP000245609"/>
    </source>
</evidence>
<dbReference type="Gene3D" id="3.40.50.300">
    <property type="entry name" value="P-loop containing nucleotide triphosphate hydrolases"/>
    <property type="match status" value="2"/>
</dbReference>
<keyword evidence="7" id="KW-0943">RNA-mediated gene silencing</keyword>
<feature type="compositionally biased region" description="Polar residues" evidence="9">
    <location>
        <begin position="1346"/>
        <end position="1359"/>
    </location>
</feature>
<evidence type="ECO:0000256" key="6">
    <source>
        <dbReference type="ARBA" id="ARBA00022840"/>
    </source>
</evidence>
<evidence type="ECO:0000259" key="10">
    <source>
        <dbReference type="PROSITE" id="PS50142"/>
    </source>
</evidence>
<dbReference type="GO" id="GO:0004525">
    <property type="term" value="F:ribonuclease III activity"/>
    <property type="evidence" value="ECO:0007669"/>
    <property type="project" value="InterPro"/>
</dbReference>
<dbReference type="InterPro" id="IPR014001">
    <property type="entry name" value="Helicase_ATP-bd"/>
</dbReference>
<proteinExistence type="predicted"/>
<reference evidence="13 14" key="1">
    <citation type="journal article" date="2018" name="MBio">
        <title>Comparative Genomics Reveals the Core Gene Toolbox for the Fungus-Insect Symbiosis.</title>
        <authorList>
            <person name="Wang Y."/>
            <person name="Stata M."/>
            <person name="Wang W."/>
            <person name="Stajich J.E."/>
            <person name="White M.M."/>
            <person name="Moncalvo J.M."/>
        </authorList>
    </citation>
    <scope>NUCLEOTIDE SEQUENCE [LARGE SCALE GENOMIC DNA]</scope>
    <source>
        <strain evidence="13 14">SC-DP-2</strain>
    </source>
</reference>
<dbReference type="Pfam" id="PF00636">
    <property type="entry name" value="Ribonuclease_3"/>
    <property type="match status" value="2"/>
</dbReference>
<dbReference type="OrthoDB" id="416741at2759"/>
<feature type="region of interest" description="Disordered" evidence="9">
    <location>
        <begin position="1346"/>
        <end position="1377"/>
    </location>
</feature>
<dbReference type="Proteomes" id="UP000245609">
    <property type="component" value="Unassembled WGS sequence"/>
</dbReference>
<dbReference type="SUPFAM" id="SSF52540">
    <property type="entry name" value="P-loop containing nucleoside triphosphate hydrolases"/>
    <property type="match status" value="1"/>
</dbReference>
<organism evidence="13 14">
    <name type="scientific">Smittium megazygosporum</name>
    <dbReference type="NCBI Taxonomy" id="133381"/>
    <lineage>
        <taxon>Eukaryota</taxon>
        <taxon>Fungi</taxon>
        <taxon>Fungi incertae sedis</taxon>
        <taxon>Zoopagomycota</taxon>
        <taxon>Kickxellomycotina</taxon>
        <taxon>Harpellomycetes</taxon>
        <taxon>Harpellales</taxon>
        <taxon>Legeriomycetaceae</taxon>
        <taxon>Smittium</taxon>
    </lineage>
</organism>
<dbReference type="SMART" id="SM00490">
    <property type="entry name" value="HELICc"/>
    <property type="match status" value="1"/>
</dbReference>
<dbReference type="GO" id="GO:0003677">
    <property type="term" value="F:DNA binding"/>
    <property type="evidence" value="ECO:0007669"/>
    <property type="project" value="InterPro"/>
</dbReference>
<evidence type="ECO:0000256" key="9">
    <source>
        <dbReference type="SAM" id="MobiDB-lite"/>
    </source>
</evidence>
<dbReference type="Pfam" id="PF00271">
    <property type="entry name" value="Helicase_C"/>
    <property type="match status" value="1"/>
</dbReference>
<dbReference type="PROSITE" id="PS00517">
    <property type="entry name" value="RNASE_3_1"/>
    <property type="match status" value="1"/>
</dbReference>
<protein>
    <recommendedName>
        <fullName evidence="15">Dicer-like protein 1</fullName>
    </recommendedName>
</protein>
<dbReference type="GO" id="GO:0005524">
    <property type="term" value="F:ATP binding"/>
    <property type="evidence" value="ECO:0007669"/>
    <property type="project" value="UniProtKB-KW"/>
</dbReference>
<keyword evidence="14" id="KW-1185">Reference proteome</keyword>
<evidence type="ECO:0000256" key="4">
    <source>
        <dbReference type="ARBA" id="ARBA00022801"/>
    </source>
</evidence>
<evidence type="ECO:0008006" key="15">
    <source>
        <dbReference type="Google" id="ProtNLM"/>
    </source>
</evidence>
<keyword evidence="5" id="KW-0347">Helicase</keyword>
<evidence type="ECO:0000259" key="12">
    <source>
        <dbReference type="PROSITE" id="PS51194"/>
    </source>
</evidence>
<dbReference type="InterPro" id="IPR027417">
    <property type="entry name" value="P-loop_NTPase"/>
</dbReference>
<evidence type="ECO:0000256" key="2">
    <source>
        <dbReference type="ARBA" id="ARBA00022737"/>
    </source>
</evidence>
<dbReference type="GO" id="GO:0006396">
    <property type="term" value="P:RNA processing"/>
    <property type="evidence" value="ECO:0007669"/>
    <property type="project" value="InterPro"/>
</dbReference>
<comment type="cofactor">
    <cofactor evidence="1">
        <name>Mn(2+)</name>
        <dbReference type="ChEBI" id="CHEBI:29035"/>
    </cofactor>
</comment>
<evidence type="ECO:0000259" key="11">
    <source>
        <dbReference type="PROSITE" id="PS51192"/>
    </source>
</evidence>
<keyword evidence="3" id="KW-0547">Nucleotide-binding</keyword>
<evidence type="ECO:0000256" key="3">
    <source>
        <dbReference type="ARBA" id="ARBA00022741"/>
    </source>
</evidence>
<dbReference type="InterPro" id="IPR001650">
    <property type="entry name" value="Helicase_C-like"/>
</dbReference>
<feature type="domain" description="RNase III" evidence="10">
    <location>
        <begin position="1924"/>
        <end position="2133"/>
    </location>
</feature>
<keyword evidence="6" id="KW-0067">ATP-binding</keyword>